<gene>
    <name evidence="1" type="ORF">GCM10009639_06230</name>
</gene>
<dbReference type="EMBL" id="BAAAKJ010000027">
    <property type="protein sequence ID" value="GAA1384611.1"/>
    <property type="molecule type" value="Genomic_DNA"/>
</dbReference>
<keyword evidence="2" id="KW-1185">Reference proteome</keyword>
<organism evidence="1 2">
    <name type="scientific">Kitasatospora putterlickiae</name>
    <dbReference type="NCBI Taxonomy" id="221725"/>
    <lineage>
        <taxon>Bacteria</taxon>
        <taxon>Bacillati</taxon>
        <taxon>Actinomycetota</taxon>
        <taxon>Actinomycetes</taxon>
        <taxon>Kitasatosporales</taxon>
        <taxon>Streptomycetaceae</taxon>
        <taxon>Kitasatospora</taxon>
    </lineage>
</organism>
<reference evidence="1 2" key="1">
    <citation type="journal article" date="2019" name="Int. J. Syst. Evol. Microbiol.">
        <title>The Global Catalogue of Microorganisms (GCM) 10K type strain sequencing project: providing services to taxonomists for standard genome sequencing and annotation.</title>
        <authorList>
            <consortium name="The Broad Institute Genomics Platform"/>
            <consortium name="The Broad Institute Genome Sequencing Center for Infectious Disease"/>
            <person name="Wu L."/>
            <person name="Ma J."/>
        </authorList>
    </citation>
    <scope>NUCLEOTIDE SEQUENCE [LARGE SCALE GENOMIC DNA]</scope>
    <source>
        <strain evidence="1 2">JCM 12393</strain>
    </source>
</reference>
<dbReference type="Proteomes" id="UP001499863">
    <property type="component" value="Unassembled WGS sequence"/>
</dbReference>
<proteinExistence type="predicted"/>
<comment type="caution">
    <text evidence="1">The sequence shown here is derived from an EMBL/GenBank/DDBJ whole genome shotgun (WGS) entry which is preliminary data.</text>
</comment>
<evidence type="ECO:0000313" key="1">
    <source>
        <dbReference type="EMBL" id="GAA1384611.1"/>
    </source>
</evidence>
<protein>
    <submittedName>
        <fullName evidence="1">Uncharacterized protein</fullName>
    </submittedName>
</protein>
<evidence type="ECO:0000313" key="2">
    <source>
        <dbReference type="Proteomes" id="UP001499863"/>
    </source>
</evidence>
<sequence>MLSGAMRGYSDQSALMHCWGFGQSVNGNNKWNHLERCLADGSKFGKASSAQDYLWWNGTVTGC</sequence>
<name>A0ABN1XLW3_9ACTN</name>
<accession>A0ABN1XLW3</accession>